<sequence length="318" mass="35178">MASPRIAERGDVPLETPLPTHGYPSLAAFMASDRDRAAPFIFKRFGRLSARNLLHLESELAELECRLDALDEQDKRDPDSREESLQCARSWQKFKQRCQREPERMELIRDIRSTMREYSKIKTVIHLSPTTYLNDERRGRAVVSLSRVVRVAYGLHDSPVNHETSLPALGGPSSALYDDENDLLVLQKLAEQPDRLTAFVRDHFGYLFGDSKNTAAARQLEEGRGGVGTYCASDARISNFVDYLSTFLAAVLLVGAIAVLYKVRSPELKLGLIGLFTAIFAASVGILTNARRAEVFGATAAYAAVLVVFVSGNLGEGQ</sequence>
<feature type="transmembrane region" description="Helical" evidence="1">
    <location>
        <begin position="270"/>
        <end position="289"/>
    </location>
</feature>
<name>A0AAV9HKW8_9PEZI</name>
<keyword evidence="4" id="KW-1185">Reference proteome</keyword>
<dbReference type="EMBL" id="MU865022">
    <property type="protein sequence ID" value="KAK4459982.1"/>
    <property type="molecule type" value="Genomic_DNA"/>
</dbReference>
<evidence type="ECO:0000313" key="4">
    <source>
        <dbReference type="Proteomes" id="UP001321749"/>
    </source>
</evidence>
<dbReference type="Proteomes" id="UP001321749">
    <property type="component" value="Unassembled WGS sequence"/>
</dbReference>
<reference evidence="3" key="1">
    <citation type="journal article" date="2023" name="Mol. Phylogenet. Evol.">
        <title>Genome-scale phylogeny and comparative genomics of the fungal order Sordariales.</title>
        <authorList>
            <person name="Hensen N."/>
            <person name="Bonometti L."/>
            <person name="Westerberg I."/>
            <person name="Brannstrom I.O."/>
            <person name="Guillou S."/>
            <person name="Cros-Aarteil S."/>
            <person name="Calhoun S."/>
            <person name="Haridas S."/>
            <person name="Kuo A."/>
            <person name="Mondo S."/>
            <person name="Pangilinan J."/>
            <person name="Riley R."/>
            <person name="LaButti K."/>
            <person name="Andreopoulos B."/>
            <person name="Lipzen A."/>
            <person name="Chen C."/>
            <person name="Yan M."/>
            <person name="Daum C."/>
            <person name="Ng V."/>
            <person name="Clum A."/>
            <person name="Steindorff A."/>
            <person name="Ohm R.A."/>
            <person name="Martin F."/>
            <person name="Silar P."/>
            <person name="Natvig D.O."/>
            <person name="Lalanne C."/>
            <person name="Gautier V."/>
            <person name="Ament-Velasquez S.L."/>
            <person name="Kruys A."/>
            <person name="Hutchinson M.I."/>
            <person name="Powell A.J."/>
            <person name="Barry K."/>
            <person name="Miller A.N."/>
            <person name="Grigoriev I.V."/>
            <person name="Debuchy R."/>
            <person name="Gladieux P."/>
            <person name="Hiltunen Thoren M."/>
            <person name="Johannesson H."/>
        </authorList>
    </citation>
    <scope>NUCLEOTIDE SEQUENCE</scope>
    <source>
        <strain evidence="3">PSN324</strain>
    </source>
</reference>
<keyword evidence="1" id="KW-1133">Transmembrane helix</keyword>
<dbReference type="PANTHER" id="PTHR34502">
    <property type="entry name" value="DUF6594 DOMAIN-CONTAINING PROTEIN-RELATED"/>
    <property type="match status" value="1"/>
</dbReference>
<dbReference type="Pfam" id="PF20237">
    <property type="entry name" value="DUF6594"/>
    <property type="match status" value="1"/>
</dbReference>
<dbReference type="AlphaFoldDB" id="A0AAV9HKW8"/>
<keyword evidence="1" id="KW-0812">Transmembrane</keyword>
<feature type="transmembrane region" description="Helical" evidence="1">
    <location>
        <begin position="295"/>
        <end position="315"/>
    </location>
</feature>
<dbReference type="InterPro" id="IPR046529">
    <property type="entry name" value="DUF6594"/>
</dbReference>
<organism evidence="3 4">
    <name type="scientific">Cladorrhinum samala</name>
    <dbReference type="NCBI Taxonomy" id="585594"/>
    <lineage>
        <taxon>Eukaryota</taxon>
        <taxon>Fungi</taxon>
        <taxon>Dikarya</taxon>
        <taxon>Ascomycota</taxon>
        <taxon>Pezizomycotina</taxon>
        <taxon>Sordariomycetes</taxon>
        <taxon>Sordariomycetidae</taxon>
        <taxon>Sordariales</taxon>
        <taxon>Podosporaceae</taxon>
        <taxon>Cladorrhinum</taxon>
    </lineage>
</organism>
<evidence type="ECO:0000256" key="1">
    <source>
        <dbReference type="SAM" id="Phobius"/>
    </source>
</evidence>
<gene>
    <name evidence="3" type="ORF">QBC42DRAFT_348379</name>
</gene>
<comment type="caution">
    <text evidence="3">The sequence shown here is derived from an EMBL/GenBank/DDBJ whole genome shotgun (WGS) entry which is preliminary data.</text>
</comment>
<keyword evidence="1" id="KW-0472">Membrane</keyword>
<accession>A0AAV9HKW8</accession>
<feature type="transmembrane region" description="Helical" evidence="1">
    <location>
        <begin position="243"/>
        <end position="263"/>
    </location>
</feature>
<proteinExistence type="predicted"/>
<evidence type="ECO:0000313" key="3">
    <source>
        <dbReference type="EMBL" id="KAK4459982.1"/>
    </source>
</evidence>
<dbReference type="PANTHER" id="PTHR34502:SF4">
    <property type="entry name" value="DUF6594 DOMAIN-CONTAINING PROTEIN"/>
    <property type="match status" value="1"/>
</dbReference>
<evidence type="ECO:0000259" key="2">
    <source>
        <dbReference type="Pfam" id="PF20237"/>
    </source>
</evidence>
<protein>
    <recommendedName>
        <fullName evidence="2">DUF6594 domain-containing protein</fullName>
    </recommendedName>
</protein>
<feature type="domain" description="DUF6594" evidence="2">
    <location>
        <begin position="23"/>
        <end position="307"/>
    </location>
</feature>
<reference evidence="3" key="2">
    <citation type="submission" date="2023-06" db="EMBL/GenBank/DDBJ databases">
        <authorList>
            <consortium name="Lawrence Berkeley National Laboratory"/>
            <person name="Mondo S.J."/>
            <person name="Hensen N."/>
            <person name="Bonometti L."/>
            <person name="Westerberg I."/>
            <person name="Brannstrom I.O."/>
            <person name="Guillou S."/>
            <person name="Cros-Aarteil S."/>
            <person name="Calhoun S."/>
            <person name="Haridas S."/>
            <person name="Kuo A."/>
            <person name="Pangilinan J."/>
            <person name="Riley R."/>
            <person name="Labutti K."/>
            <person name="Andreopoulos B."/>
            <person name="Lipzen A."/>
            <person name="Chen C."/>
            <person name="Yanf M."/>
            <person name="Daum C."/>
            <person name="Ng V."/>
            <person name="Clum A."/>
            <person name="Steindorff A."/>
            <person name="Ohm R."/>
            <person name="Martin F."/>
            <person name="Silar P."/>
            <person name="Natvig D."/>
            <person name="Lalanne C."/>
            <person name="Gautier V."/>
            <person name="Ament-Velasquez S.L."/>
            <person name="Kruys A."/>
            <person name="Hutchinson M.I."/>
            <person name="Powell A.J."/>
            <person name="Barry K."/>
            <person name="Miller A.N."/>
            <person name="Grigoriev I.V."/>
            <person name="Debuchy R."/>
            <person name="Gladieux P."/>
            <person name="Thoren M.H."/>
            <person name="Johannesson H."/>
        </authorList>
    </citation>
    <scope>NUCLEOTIDE SEQUENCE</scope>
    <source>
        <strain evidence="3">PSN324</strain>
    </source>
</reference>